<name>X1MA18_9ZZZZ</name>
<keyword evidence="1" id="KW-0472">Membrane</keyword>
<dbReference type="AlphaFoldDB" id="X1MA18"/>
<feature type="transmembrane region" description="Helical" evidence="1">
    <location>
        <begin position="65"/>
        <end position="88"/>
    </location>
</feature>
<keyword evidence="1" id="KW-0812">Transmembrane</keyword>
<proteinExistence type="predicted"/>
<sequence>MIFVLWMTRTSKWERRMKEMSMKLQIRKRPMDVKKIFAVGLLAMGLLFAFSLVITTILGVEPLKIGYALMVLVVGGMVFLAYKVMFAYEHLTFAGDRRRVITTI</sequence>
<accession>X1MA18</accession>
<protein>
    <submittedName>
        <fullName evidence="2">Uncharacterized protein</fullName>
    </submittedName>
</protein>
<organism evidence="2">
    <name type="scientific">marine sediment metagenome</name>
    <dbReference type="NCBI Taxonomy" id="412755"/>
    <lineage>
        <taxon>unclassified sequences</taxon>
        <taxon>metagenomes</taxon>
        <taxon>ecological metagenomes</taxon>
    </lineage>
</organism>
<evidence type="ECO:0000256" key="1">
    <source>
        <dbReference type="SAM" id="Phobius"/>
    </source>
</evidence>
<reference evidence="2" key="1">
    <citation type="journal article" date="2014" name="Front. Microbiol.">
        <title>High frequency of phylogenetically diverse reductive dehalogenase-homologous genes in deep subseafloor sedimentary metagenomes.</title>
        <authorList>
            <person name="Kawai M."/>
            <person name="Futagami T."/>
            <person name="Toyoda A."/>
            <person name="Takaki Y."/>
            <person name="Nishi S."/>
            <person name="Hori S."/>
            <person name="Arai W."/>
            <person name="Tsubouchi T."/>
            <person name="Morono Y."/>
            <person name="Uchiyama I."/>
            <person name="Ito T."/>
            <person name="Fujiyama A."/>
            <person name="Inagaki F."/>
            <person name="Takami H."/>
        </authorList>
    </citation>
    <scope>NUCLEOTIDE SEQUENCE</scope>
    <source>
        <strain evidence="2">Expedition CK06-06</strain>
    </source>
</reference>
<dbReference type="EMBL" id="BARV01009682">
    <property type="protein sequence ID" value="GAI03219.1"/>
    <property type="molecule type" value="Genomic_DNA"/>
</dbReference>
<keyword evidence="1" id="KW-1133">Transmembrane helix</keyword>
<gene>
    <name evidence="2" type="ORF">S06H3_19014</name>
</gene>
<evidence type="ECO:0000313" key="2">
    <source>
        <dbReference type="EMBL" id="GAI03219.1"/>
    </source>
</evidence>
<comment type="caution">
    <text evidence="2">The sequence shown here is derived from an EMBL/GenBank/DDBJ whole genome shotgun (WGS) entry which is preliminary data.</text>
</comment>
<feature type="non-terminal residue" evidence="2">
    <location>
        <position position="104"/>
    </location>
</feature>